<protein>
    <submittedName>
        <fullName evidence="2">Uncharacterized protein</fullName>
    </submittedName>
</protein>
<evidence type="ECO:0000313" key="2">
    <source>
        <dbReference type="EMBL" id="KAK2032625.1"/>
    </source>
</evidence>
<feature type="compositionally biased region" description="Basic residues" evidence="1">
    <location>
        <begin position="1349"/>
        <end position="1360"/>
    </location>
</feature>
<keyword evidence="3" id="KW-1185">Reference proteome</keyword>
<feature type="compositionally biased region" description="Low complexity" evidence="1">
    <location>
        <begin position="626"/>
        <end position="648"/>
    </location>
</feature>
<feature type="compositionally biased region" description="Basic and acidic residues" evidence="1">
    <location>
        <begin position="1372"/>
        <end position="1383"/>
    </location>
</feature>
<feature type="compositionally biased region" description="Low complexity" evidence="1">
    <location>
        <begin position="55"/>
        <end position="69"/>
    </location>
</feature>
<dbReference type="Proteomes" id="UP001232148">
    <property type="component" value="Unassembled WGS sequence"/>
</dbReference>
<feature type="non-terminal residue" evidence="2">
    <location>
        <position position="1"/>
    </location>
</feature>
<feature type="region of interest" description="Disordered" evidence="1">
    <location>
        <begin position="1345"/>
        <end position="1413"/>
    </location>
</feature>
<feature type="compositionally biased region" description="Polar residues" evidence="1">
    <location>
        <begin position="1256"/>
        <end position="1268"/>
    </location>
</feature>
<feature type="compositionally biased region" description="Basic and acidic residues" evidence="1">
    <location>
        <begin position="374"/>
        <end position="384"/>
    </location>
</feature>
<comment type="caution">
    <text evidence="2">The sequence shown here is derived from an EMBL/GenBank/DDBJ whole genome shotgun (WGS) entry which is preliminary data.</text>
</comment>
<feature type="compositionally biased region" description="Polar residues" evidence="1">
    <location>
        <begin position="170"/>
        <end position="180"/>
    </location>
</feature>
<proteinExistence type="predicted"/>
<sequence>GLPSVQLKDTDSAPQTDLETLGGGTTSLQDEEFPAITKKSKKDKKKKKGLASISTPDEAPATPEPELTDQPAFPAANPTPEPPVVSPEALAAEDQSPKAVEEATTAEAAPPTEPRLVPSEVPVVEEQISTPAKEEAATSKKSKKDKKKKESISIDTPEEQLPSVEDETLPESTTVSQTAETLEEPALPAVDETTQPKGTPAEGPTPAPETTQPTEENPIEAEPYQDKPVDAFAGLSKKAKKKKMAEIAAAEAKAAALSPSVETDKALEETIVEERPATENIVVEETSDERAVAEETSAEDKSVDEKPAEREMLQDGSPKDEIQGESTSIAEQLPESPKVEKDPFAGLSKLEKKKKKKAELADAEKAAADANAKAAEEKSVDNHPVEAAVEDETIEEIPAQLKPTEESLVDDKPANKEHVEGVSATETPQTEAGPSGGLGEKEEEEKLTAETAAEDAISEPVFVETTQIAEEKPAETALEDNSVEEKTPDILIEDRPVKENVAEKPDPETPIVEVDPFAGLNRKQKKKKMAEMAKAAAAAEEKEVVDEKPADSQTDNASKQIPALESDPSALIADTSKHDSVPELLEEAPQPADIANPEDELPILEKKSKKDKKKKGQISQSDPVAESVLEQPVEQQPEQQLEPKLQAEVPPSAPPEVQSTPLETAHPETVSSDEAAGLESTPATEQLPAAEATVLGQESDFVQPADTEQELPVVTGKKNKKKKGRSLDLTEAEPSIEPAPEVIVSAAEPIAEPVAEPVVEPVAALPTEASLEPSKSSEDTAWKLSSAMPHTSLEQSADQPGQPETAAQTNVDDVSAPKLSKKDKKKKKKGKLQDDSNPPSGAATPTVLEPSDPLDVPAAAQTIPDTSTATIPSPEPAELSREPLQETPATQDNTIGEVAEETPLATDLLSSKITHQEAAPEPKSPSTTALFFGEDDLPPVDNNTSAKDNIVVEPAFPPIPEESTLIASEPAIPDPEEEYPLTTKKSKKEKQRSKGKSADAVLVEPEESTPPTPDLQPNLADEVVEVKKAPATEAETASLPTETAPIDIFAKTPSEVPAEAAPVEAAAGTPIAAASDAPAEVAASSPNLEYEFPSVQKKSKKDKKKKKKGKSQDDSETASGTATPAEILNPGSQAKQSPDVLVEPAEASQDVESPTVPFGSEPTTSQDHPQAEDRSVEETLVANESPAPLSNPVQEVVNAAVTEHQPPAEGEWSEATPAKISKDNKKNRKSKADDDLDMGSGTATSLEAAAEEAKNVTPTEQASTTDNDVASDLPIIEPSIAATAPEVPAQDFAHEMEKEPELLVHKAVQEQHADEKPDAPTKSEALTLEPEWGVDGPVVMEEPQDFVVKKSKKDKKKRKSTLVEPEATVPAIDERSTPPEDHATQPVQEPSIADPATEISVVESTEDTAAPADEWTEALASIKSKKNKKQSPVVEPE</sequence>
<dbReference type="EMBL" id="MU842829">
    <property type="protein sequence ID" value="KAK2032625.1"/>
    <property type="molecule type" value="Genomic_DNA"/>
</dbReference>
<feature type="compositionally biased region" description="Basic and acidic residues" evidence="1">
    <location>
        <begin position="483"/>
        <end position="507"/>
    </location>
</feature>
<evidence type="ECO:0000256" key="1">
    <source>
        <dbReference type="SAM" id="MobiDB-lite"/>
    </source>
</evidence>
<feature type="compositionally biased region" description="Basic and acidic residues" evidence="1">
    <location>
        <begin position="539"/>
        <end position="550"/>
    </location>
</feature>
<feature type="non-terminal residue" evidence="2">
    <location>
        <position position="1437"/>
    </location>
</feature>
<feature type="compositionally biased region" description="Polar residues" evidence="1">
    <location>
        <begin position="788"/>
        <end position="799"/>
    </location>
</feature>
<reference evidence="2" key="1">
    <citation type="submission" date="2021-06" db="EMBL/GenBank/DDBJ databases">
        <title>Comparative genomics, transcriptomics and evolutionary studies reveal genomic signatures of adaptation to plant cell wall in hemibiotrophic fungi.</title>
        <authorList>
            <consortium name="DOE Joint Genome Institute"/>
            <person name="Baroncelli R."/>
            <person name="Diaz J.F."/>
            <person name="Benocci T."/>
            <person name="Peng M."/>
            <person name="Battaglia E."/>
            <person name="Haridas S."/>
            <person name="Andreopoulos W."/>
            <person name="Labutti K."/>
            <person name="Pangilinan J."/>
            <person name="Floch G.L."/>
            <person name="Makela M.R."/>
            <person name="Henrissat B."/>
            <person name="Grigoriev I.V."/>
            <person name="Crouch J.A."/>
            <person name="De Vries R.P."/>
            <person name="Sukno S.A."/>
            <person name="Thon M.R."/>
        </authorList>
    </citation>
    <scope>NUCLEOTIDE SEQUENCE</scope>
    <source>
        <strain evidence="2">MAFF235873</strain>
    </source>
</reference>
<feature type="region of interest" description="Disordered" evidence="1">
    <location>
        <begin position="961"/>
        <end position="1277"/>
    </location>
</feature>
<evidence type="ECO:0000313" key="3">
    <source>
        <dbReference type="Proteomes" id="UP001232148"/>
    </source>
</evidence>
<feature type="compositionally biased region" description="Basic and acidic residues" evidence="1">
    <location>
        <begin position="403"/>
        <end position="420"/>
    </location>
</feature>
<feature type="compositionally biased region" description="Basic residues" evidence="1">
    <location>
        <begin position="1097"/>
        <end position="1109"/>
    </location>
</feature>
<feature type="compositionally biased region" description="Basic residues" evidence="1">
    <location>
        <begin position="819"/>
        <end position="830"/>
    </location>
</feature>
<feature type="region of interest" description="Disordered" evidence="1">
    <location>
        <begin position="269"/>
        <end position="737"/>
    </location>
</feature>
<feature type="compositionally biased region" description="Basic and acidic residues" evidence="1">
    <location>
        <begin position="288"/>
        <end position="322"/>
    </location>
</feature>
<feature type="region of interest" description="Disordered" evidence="1">
    <location>
        <begin position="1"/>
        <end position="229"/>
    </location>
</feature>
<feature type="compositionally biased region" description="Basic residues" evidence="1">
    <location>
        <begin position="140"/>
        <end position="149"/>
    </location>
</feature>
<gene>
    <name evidence="2" type="ORF">LX32DRAFT_508066</name>
</gene>
<feature type="compositionally biased region" description="Low complexity" evidence="1">
    <location>
        <begin position="196"/>
        <end position="216"/>
    </location>
</feature>
<organism evidence="2 3">
    <name type="scientific">Colletotrichum zoysiae</name>
    <dbReference type="NCBI Taxonomy" id="1216348"/>
    <lineage>
        <taxon>Eukaryota</taxon>
        <taxon>Fungi</taxon>
        <taxon>Dikarya</taxon>
        <taxon>Ascomycota</taxon>
        <taxon>Pezizomycotina</taxon>
        <taxon>Sordariomycetes</taxon>
        <taxon>Hypocreomycetidae</taxon>
        <taxon>Glomerellales</taxon>
        <taxon>Glomerellaceae</taxon>
        <taxon>Colletotrichum</taxon>
        <taxon>Colletotrichum graminicola species complex</taxon>
    </lineage>
</organism>
<feature type="compositionally biased region" description="Basic residues" evidence="1">
    <location>
        <begin position="984"/>
        <end position="995"/>
    </location>
</feature>
<accession>A0AAD9M7Y4</accession>
<feature type="compositionally biased region" description="Basic residues" evidence="1">
    <location>
        <begin position="38"/>
        <end position="49"/>
    </location>
</feature>
<feature type="compositionally biased region" description="Basic and acidic residues" evidence="1">
    <location>
        <begin position="358"/>
        <end position="367"/>
    </location>
</feature>
<feature type="region of interest" description="Disordered" evidence="1">
    <location>
        <begin position="765"/>
        <end position="945"/>
    </location>
</feature>
<name>A0AAD9M7Y4_9PEZI</name>
<feature type="compositionally biased region" description="Low complexity" evidence="1">
    <location>
        <begin position="1053"/>
        <end position="1086"/>
    </location>
</feature>